<feature type="transmembrane region" description="Helical" evidence="7">
    <location>
        <begin position="173"/>
        <end position="201"/>
    </location>
</feature>
<evidence type="ECO:0000256" key="7">
    <source>
        <dbReference type="SAM" id="Phobius"/>
    </source>
</evidence>
<reference evidence="8 9" key="1">
    <citation type="submission" date="2023-07" db="EMBL/GenBank/DDBJ databases">
        <title>Genomic Encyclopedia of Type Strains, Phase IV (KMG-IV): sequencing the most valuable type-strain genomes for metagenomic binning, comparative biology and taxonomic classification.</title>
        <authorList>
            <person name="Goeker M."/>
        </authorList>
    </citation>
    <scope>NUCLEOTIDE SEQUENCE [LARGE SCALE GENOMIC DNA]</scope>
    <source>
        <strain evidence="8 9">DSM 19619</strain>
    </source>
</reference>
<keyword evidence="6" id="KW-0813">Transport</keyword>
<evidence type="ECO:0000313" key="9">
    <source>
        <dbReference type="Proteomes" id="UP001242480"/>
    </source>
</evidence>
<dbReference type="PANTHER" id="PTHR30477">
    <property type="entry name" value="ABC-TRANSPORTER METAL-BINDING PROTEIN"/>
    <property type="match status" value="1"/>
</dbReference>
<feature type="transmembrane region" description="Helical" evidence="7">
    <location>
        <begin position="12"/>
        <end position="33"/>
    </location>
</feature>
<evidence type="ECO:0000256" key="2">
    <source>
        <dbReference type="ARBA" id="ARBA00008034"/>
    </source>
</evidence>
<keyword evidence="4 7" id="KW-1133">Transmembrane helix</keyword>
<dbReference type="InterPro" id="IPR001626">
    <property type="entry name" value="ABC_TroCD"/>
</dbReference>
<comment type="subcellular location">
    <subcellularLocation>
        <location evidence="6">Cell membrane</location>
        <topology evidence="6">Multi-pass membrane protein</topology>
    </subcellularLocation>
    <subcellularLocation>
        <location evidence="1">Membrane</location>
        <topology evidence="1">Multi-pass membrane protein</topology>
    </subcellularLocation>
</comment>
<sequence length="269" mass="27791">MTTMFDYEFMRNAFMACTVVGLVSGAVGYFLVLRGEAFAGHALSHVGFPGATGAALLGLSPLVGLTAFTIAAGICIGLLGARAHRDIAIGLVLTLSLGLGLLFLHFYTSSATQATNLLFGNVLGISRSTVLVLAAFGAASLAALAAIARPLLFASIQPELAEARGLRLDLVSALFMVIVAITTAQAIQIVGVLLVFALMVGPAATAMRLTRHAWSGVALSAAVGVAIAWISLSLAYATDWPTSFWITALGSLAYVASSPRLAAAWVRPR</sequence>
<comment type="similarity">
    <text evidence="2 6">Belongs to the ABC-3 integral membrane protein family.</text>
</comment>
<keyword evidence="5 7" id="KW-0472">Membrane</keyword>
<accession>A0ABU0JFQ9</accession>
<dbReference type="RefSeq" id="WP_307280964.1">
    <property type="nucleotide sequence ID" value="NZ_JAUSVX010000015.1"/>
</dbReference>
<feature type="transmembrane region" description="Helical" evidence="7">
    <location>
        <begin position="129"/>
        <end position="153"/>
    </location>
</feature>
<comment type="caution">
    <text evidence="8">The sequence shown here is derived from an EMBL/GenBank/DDBJ whole genome shotgun (WGS) entry which is preliminary data.</text>
</comment>
<keyword evidence="3 6" id="KW-0812">Transmembrane</keyword>
<feature type="transmembrane region" description="Helical" evidence="7">
    <location>
        <begin position="243"/>
        <end position="266"/>
    </location>
</feature>
<evidence type="ECO:0000256" key="1">
    <source>
        <dbReference type="ARBA" id="ARBA00004141"/>
    </source>
</evidence>
<dbReference type="Pfam" id="PF00950">
    <property type="entry name" value="ABC-3"/>
    <property type="match status" value="1"/>
</dbReference>
<feature type="transmembrane region" description="Helical" evidence="7">
    <location>
        <begin position="213"/>
        <end position="237"/>
    </location>
</feature>
<feature type="transmembrane region" description="Helical" evidence="7">
    <location>
        <begin position="87"/>
        <end position="108"/>
    </location>
</feature>
<evidence type="ECO:0000256" key="4">
    <source>
        <dbReference type="ARBA" id="ARBA00022989"/>
    </source>
</evidence>
<dbReference type="PANTHER" id="PTHR30477:SF13">
    <property type="entry name" value="IRON TRANSPORT SYSTEM MEMBRANE PROTEIN HI_0360-RELATED"/>
    <property type="match status" value="1"/>
</dbReference>
<evidence type="ECO:0000256" key="5">
    <source>
        <dbReference type="ARBA" id="ARBA00023136"/>
    </source>
</evidence>
<gene>
    <name evidence="8" type="ORF">QO011_006153</name>
</gene>
<evidence type="ECO:0000256" key="3">
    <source>
        <dbReference type="ARBA" id="ARBA00022692"/>
    </source>
</evidence>
<dbReference type="EMBL" id="JAUSVX010000015">
    <property type="protein sequence ID" value="MDQ0473119.1"/>
    <property type="molecule type" value="Genomic_DNA"/>
</dbReference>
<keyword evidence="9" id="KW-1185">Reference proteome</keyword>
<dbReference type="SUPFAM" id="SSF81345">
    <property type="entry name" value="ABC transporter involved in vitamin B12 uptake, BtuC"/>
    <property type="match status" value="1"/>
</dbReference>
<organism evidence="8 9">
    <name type="scientific">Labrys wisconsinensis</name>
    <dbReference type="NCBI Taxonomy" id="425677"/>
    <lineage>
        <taxon>Bacteria</taxon>
        <taxon>Pseudomonadati</taxon>
        <taxon>Pseudomonadota</taxon>
        <taxon>Alphaproteobacteria</taxon>
        <taxon>Hyphomicrobiales</taxon>
        <taxon>Xanthobacteraceae</taxon>
        <taxon>Labrys</taxon>
    </lineage>
</organism>
<dbReference type="InterPro" id="IPR037294">
    <property type="entry name" value="ABC_BtuC-like"/>
</dbReference>
<name>A0ABU0JFQ9_9HYPH</name>
<dbReference type="Gene3D" id="1.10.3470.10">
    <property type="entry name" value="ABC transporter involved in vitamin B12 uptake, BtuC"/>
    <property type="match status" value="1"/>
</dbReference>
<protein>
    <submittedName>
        <fullName evidence="8">Zinc/manganese transport system permease protein</fullName>
    </submittedName>
</protein>
<evidence type="ECO:0000256" key="6">
    <source>
        <dbReference type="RuleBase" id="RU003943"/>
    </source>
</evidence>
<evidence type="ECO:0000313" key="8">
    <source>
        <dbReference type="EMBL" id="MDQ0473119.1"/>
    </source>
</evidence>
<feature type="transmembrane region" description="Helical" evidence="7">
    <location>
        <begin position="54"/>
        <end position="81"/>
    </location>
</feature>
<proteinExistence type="inferred from homology"/>
<dbReference type="Proteomes" id="UP001242480">
    <property type="component" value="Unassembled WGS sequence"/>
</dbReference>